<evidence type="ECO:0000313" key="4">
    <source>
        <dbReference type="EMBL" id="RCW46493.1"/>
    </source>
</evidence>
<keyword evidence="5" id="KW-1185">Reference proteome</keyword>
<evidence type="ECO:0000259" key="3">
    <source>
        <dbReference type="PROSITE" id="PS51186"/>
    </source>
</evidence>
<comment type="caution">
    <text evidence="4">The sequence shown here is derived from an EMBL/GenBank/DDBJ whole genome shotgun (WGS) entry which is preliminary data.</text>
</comment>
<sequence>MTKQTFELIERVPTVSEHQALWEAVGWGNVNIKLSAPSLANSVYGVVVTCEEAVIGMGRIVGDGAMYYYIQDVTVLPEYQGKGLGKKIIGRLMGYIEEHCVGAAFVGLFASQGNDSFYERFGFANHAPGMTGMFKVMDK</sequence>
<dbReference type="Proteomes" id="UP000252415">
    <property type="component" value="Unassembled WGS sequence"/>
</dbReference>
<dbReference type="SUPFAM" id="SSF55729">
    <property type="entry name" value="Acyl-CoA N-acyltransferases (Nat)"/>
    <property type="match status" value="1"/>
</dbReference>
<evidence type="ECO:0000313" key="5">
    <source>
        <dbReference type="Proteomes" id="UP000252415"/>
    </source>
</evidence>
<dbReference type="AlphaFoldDB" id="A0A368VWG1"/>
<proteinExistence type="predicted"/>
<name>A0A368VWG1_9BACL</name>
<protein>
    <submittedName>
        <fullName evidence="4">Acetyltransferase (GNAT) family protein</fullName>
    </submittedName>
</protein>
<evidence type="ECO:0000256" key="1">
    <source>
        <dbReference type="ARBA" id="ARBA00022679"/>
    </source>
</evidence>
<organism evidence="4 5">
    <name type="scientific">Paenibacillus prosopidis</name>
    <dbReference type="NCBI Taxonomy" id="630520"/>
    <lineage>
        <taxon>Bacteria</taxon>
        <taxon>Bacillati</taxon>
        <taxon>Bacillota</taxon>
        <taxon>Bacilli</taxon>
        <taxon>Bacillales</taxon>
        <taxon>Paenibacillaceae</taxon>
        <taxon>Paenibacillus</taxon>
    </lineage>
</organism>
<dbReference type="OrthoDB" id="9775804at2"/>
<evidence type="ECO:0000256" key="2">
    <source>
        <dbReference type="ARBA" id="ARBA00023315"/>
    </source>
</evidence>
<dbReference type="GO" id="GO:0008080">
    <property type="term" value="F:N-acetyltransferase activity"/>
    <property type="evidence" value="ECO:0007669"/>
    <property type="project" value="InterPro"/>
</dbReference>
<reference evidence="4 5" key="1">
    <citation type="submission" date="2018-07" db="EMBL/GenBank/DDBJ databases">
        <title>Genomic Encyclopedia of Type Strains, Phase III (KMG-III): the genomes of soil and plant-associated and newly described type strains.</title>
        <authorList>
            <person name="Whitman W."/>
        </authorList>
    </citation>
    <scope>NUCLEOTIDE SEQUENCE [LARGE SCALE GENOMIC DNA]</scope>
    <source>
        <strain evidence="4 5">CECT 7506</strain>
    </source>
</reference>
<dbReference type="PANTHER" id="PTHR43626:SF4">
    <property type="entry name" value="GCN5-RELATED N-ACETYLTRANSFERASE 2, CHLOROPLASTIC"/>
    <property type="match status" value="1"/>
</dbReference>
<dbReference type="PANTHER" id="PTHR43626">
    <property type="entry name" value="ACYL-COA N-ACYLTRANSFERASE"/>
    <property type="match status" value="1"/>
</dbReference>
<keyword evidence="1 4" id="KW-0808">Transferase</keyword>
<feature type="domain" description="N-acetyltransferase" evidence="3">
    <location>
        <begin position="8"/>
        <end position="139"/>
    </location>
</feature>
<dbReference type="Gene3D" id="3.40.630.30">
    <property type="match status" value="1"/>
</dbReference>
<dbReference type="RefSeq" id="WP_114381134.1">
    <property type="nucleotide sequence ID" value="NZ_QPJD01000009.1"/>
</dbReference>
<dbReference type="Pfam" id="PF13508">
    <property type="entry name" value="Acetyltransf_7"/>
    <property type="match status" value="1"/>
</dbReference>
<dbReference type="PROSITE" id="PS51186">
    <property type="entry name" value="GNAT"/>
    <property type="match status" value="1"/>
</dbReference>
<dbReference type="InterPro" id="IPR016181">
    <property type="entry name" value="Acyl_CoA_acyltransferase"/>
</dbReference>
<dbReference type="InterPro" id="IPR000182">
    <property type="entry name" value="GNAT_dom"/>
</dbReference>
<dbReference type="GO" id="GO:0005737">
    <property type="term" value="C:cytoplasm"/>
    <property type="evidence" value="ECO:0007669"/>
    <property type="project" value="TreeGrafter"/>
</dbReference>
<dbReference type="CDD" id="cd04301">
    <property type="entry name" value="NAT_SF"/>
    <property type="match status" value="1"/>
</dbReference>
<accession>A0A368VWG1</accession>
<dbReference type="InterPro" id="IPR045039">
    <property type="entry name" value="NSI-like"/>
</dbReference>
<gene>
    <name evidence="4" type="ORF">DFP97_109136</name>
</gene>
<dbReference type="EMBL" id="QPJD01000009">
    <property type="protein sequence ID" value="RCW46493.1"/>
    <property type="molecule type" value="Genomic_DNA"/>
</dbReference>
<keyword evidence="2" id="KW-0012">Acyltransferase</keyword>